<evidence type="ECO:0000313" key="3">
    <source>
        <dbReference type="EMBL" id="NBE53859.1"/>
    </source>
</evidence>
<feature type="transmembrane region" description="Helical" evidence="1">
    <location>
        <begin position="271"/>
        <end position="304"/>
    </location>
</feature>
<evidence type="ECO:0000259" key="2">
    <source>
        <dbReference type="Pfam" id="PF25231"/>
    </source>
</evidence>
<keyword evidence="4" id="KW-1185">Reference proteome</keyword>
<keyword evidence="1" id="KW-0472">Membrane</keyword>
<dbReference type="PANTHER" id="PTHR33133:SF1">
    <property type="entry name" value="EXPRESSED PROTEIN-RELATED"/>
    <property type="match status" value="1"/>
</dbReference>
<accession>A0A964XLU9</accession>
<gene>
    <name evidence="3" type="ORF">GUY60_21020</name>
</gene>
<feature type="domain" description="DUF7847" evidence="2">
    <location>
        <begin position="37"/>
        <end position="295"/>
    </location>
</feature>
<feature type="transmembrane region" description="Helical" evidence="1">
    <location>
        <begin position="132"/>
        <end position="160"/>
    </location>
</feature>
<evidence type="ECO:0000313" key="4">
    <source>
        <dbReference type="Proteomes" id="UP000598297"/>
    </source>
</evidence>
<dbReference type="AlphaFoldDB" id="A0A964XLU9"/>
<dbReference type="RefSeq" id="WP_161700137.1">
    <property type="nucleotide sequence ID" value="NZ_JAAAHS010000170.1"/>
</dbReference>
<dbReference type="Pfam" id="PF25231">
    <property type="entry name" value="DUF7847"/>
    <property type="match status" value="1"/>
</dbReference>
<proteinExistence type="predicted"/>
<dbReference type="InterPro" id="IPR057169">
    <property type="entry name" value="DUF7847"/>
</dbReference>
<dbReference type="PANTHER" id="PTHR33133">
    <property type="entry name" value="OS08G0107100 PROTEIN-RELATED"/>
    <property type="match status" value="1"/>
</dbReference>
<dbReference type="Proteomes" id="UP000598297">
    <property type="component" value="Unassembled WGS sequence"/>
</dbReference>
<feature type="transmembrane region" description="Helical" evidence="1">
    <location>
        <begin position="74"/>
        <end position="95"/>
    </location>
</feature>
<keyword evidence="1" id="KW-0812">Transmembrane</keyword>
<protein>
    <recommendedName>
        <fullName evidence="2">DUF7847 domain-containing protein</fullName>
    </recommendedName>
</protein>
<name>A0A964XLU9_9ACTN</name>
<comment type="caution">
    <text evidence="3">The sequence shown here is derived from an EMBL/GenBank/DDBJ whole genome shotgun (WGS) entry which is preliminary data.</text>
</comment>
<reference evidence="3" key="1">
    <citation type="submission" date="2020-01" db="EMBL/GenBank/DDBJ databases">
        <title>Whole-genome analyses of novel actinobacteria.</title>
        <authorList>
            <person name="Sahin N."/>
        </authorList>
    </citation>
    <scope>NUCLEOTIDE SEQUENCE</scope>
    <source>
        <strain evidence="3">YC537</strain>
    </source>
</reference>
<feature type="transmembrane region" description="Helical" evidence="1">
    <location>
        <begin position="32"/>
        <end position="54"/>
    </location>
</feature>
<keyword evidence="1" id="KW-1133">Transmembrane helix</keyword>
<feature type="transmembrane region" description="Helical" evidence="1">
    <location>
        <begin position="172"/>
        <end position="191"/>
    </location>
</feature>
<sequence>MIPLRPLQLGDILGGTFSALGRCWKTLFGISLIAYGGAILTLVLAAGLAYLIVGDHLHAVLDVRGGDDPHWSDTLPLIVAGSAVWVFALIVMLLASSMVSAVCPAALQDAVLGKPATFGTVWRRTLARVPAVLGTGLLTSLILAVPFLLFFGLALTVSIIAVTDHTSPGPVIALWFLGLLALMPLVIWLWIRFSLAPAVAVFETAGPVTALRRSTRLVRGSWWRIFGISLLVYLMASIAGYFIQIPFNMLGMFSAVPGANMVGPEPEPSEIFAVMSVFMLFIMLGALFSQLVTALFPQLAIGLLYVDQRIRKESLDVTLAEAAGVPLTPANPAPAPPYGTYGP</sequence>
<feature type="transmembrane region" description="Helical" evidence="1">
    <location>
        <begin position="222"/>
        <end position="243"/>
    </location>
</feature>
<organism evidence="3 4">
    <name type="scientific">Streptomyces boluensis</name>
    <dbReference type="NCBI Taxonomy" id="1775135"/>
    <lineage>
        <taxon>Bacteria</taxon>
        <taxon>Bacillati</taxon>
        <taxon>Actinomycetota</taxon>
        <taxon>Actinomycetes</taxon>
        <taxon>Kitasatosporales</taxon>
        <taxon>Streptomycetaceae</taxon>
        <taxon>Streptomyces</taxon>
    </lineage>
</organism>
<dbReference type="OrthoDB" id="121140at2"/>
<evidence type="ECO:0000256" key="1">
    <source>
        <dbReference type="SAM" id="Phobius"/>
    </source>
</evidence>
<dbReference type="EMBL" id="JAAAHS010000170">
    <property type="protein sequence ID" value="NBE53859.1"/>
    <property type="molecule type" value="Genomic_DNA"/>
</dbReference>